<dbReference type="OrthoDB" id="3466127at2"/>
<dbReference type="PANTHER" id="PTHR43441">
    <property type="entry name" value="RIBOSOMAL-PROTEIN-SERINE ACETYLTRANSFERASE"/>
    <property type="match status" value="1"/>
</dbReference>
<dbReference type="Proteomes" id="UP000285744">
    <property type="component" value="Unassembled WGS sequence"/>
</dbReference>
<evidence type="ECO:0000313" key="2">
    <source>
        <dbReference type="EMBL" id="RKF27768.1"/>
    </source>
</evidence>
<dbReference type="InterPro" id="IPR016181">
    <property type="entry name" value="Acyl_CoA_acyltransferase"/>
</dbReference>
<proteinExistence type="predicted"/>
<sequence>MLIDHWPLVGLRVRTDRLELRLPTDDELAELADLAARGVHRPDERPFLTPWTDLPPRELARGVVQRHWRDRGLWTPYQWTLELAVFAHGRPVGVQQMRARDFAVLREVKSASWLGLEHQGRGVGSEMRAAMLHLAFAGLDAEHAVTESFTDNPAPLAVSRKLGYRPDGTSRDVLDGQVRVSQRLRLTRRDWVASDRPAVTVEGLDDRCRELFGLGAPGVPPTA</sequence>
<protein>
    <submittedName>
        <fullName evidence="2">N-acetyltransferase</fullName>
    </submittedName>
</protein>
<organism evidence="2 3">
    <name type="scientific">Micromonospora globbae</name>
    <dbReference type="NCBI Taxonomy" id="1894969"/>
    <lineage>
        <taxon>Bacteria</taxon>
        <taxon>Bacillati</taxon>
        <taxon>Actinomycetota</taxon>
        <taxon>Actinomycetes</taxon>
        <taxon>Micromonosporales</taxon>
        <taxon>Micromonosporaceae</taxon>
        <taxon>Micromonospora</taxon>
    </lineage>
</organism>
<dbReference type="GO" id="GO:1990189">
    <property type="term" value="F:protein N-terminal-serine acetyltransferase activity"/>
    <property type="evidence" value="ECO:0007669"/>
    <property type="project" value="TreeGrafter"/>
</dbReference>
<evidence type="ECO:0000313" key="3">
    <source>
        <dbReference type="Proteomes" id="UP000285744"/>
    </source>
</evidence>
<dbReference type="GO" id="GO:0008999">
    <property type="term" value="F:protein-N-terminal-alanine acetyltransferase activity"/>
    <property type="evidence" value="ECO:0007669"/>
    <property type="project" value="TreeGrafter"/>
</dbReference>
<dbReference type="PROSITE" id="PS51186">
    <property type="entry name" value="GNAT"/>
    <property type="match status" value="1"/>
</dbReference>
<dbReference type="PANTHER" id="PTHR43441:SF11">
    <property type="entry name" value="RIBOSOMAL-PROTEIN-SERINE ACETYLTRANSFERASE"/>
    <property type="match status" value="1"/>
</dbReference>
<dbReference type="RefSeq" id="WP_120327910.1">
    <property type="nucleotide sequence ID" value="NZ_RAQQ01000005.1"/>
</dbReference>
<dbReference type="Pfam" id="PF13302">
    <property type="entry name" value="Acetyltransf_3"/>
    <property type="match status" value="1"/>
</dbReference>
<dbReference type="EMBL" id="RAQQ01000005">
    <property type="protein sequence ID" value="RKF27768.1"/>
    <property type="molecule type" value="Genomic_DNA"/>
</dbReference>
<dbReference type="InterPro" id="IPR000182">
    <property type="entry name" value="GNAT_dom"/>
</dbReference>
<keyword evidence="2" id="KW-0808">Transferase</keyword>
<dbReference type="Gene3D" id="3.40.630.30">
    <property type="match status" value="1"/>
</dbReference>
<dbReference type="SUPFAM" id="SSF55729">
    <property type="entry name" value="Acyl-CoA N-acyltransferases (Nat)"/>
    <property type="match status" value="1"/>
</dbReference>
<evidence type="ECO:0000259" key="1">
    <source>
        <dbReference type="PROSITE" id="PS51186"/>
    </source>
</evidence>
<comment type="caution">
    <text evidence="2">The sequence shown here is derived from an EMBL/GenBank/DDBJ whole genome shotgun (WGS) entry which is preliminary data.</text>
</comment>
<name>A0A420F496_9ACTN</name>
<feature type="domain" description="N-acetyltransferase" evidence="1">
    <location>
        <begin position="18"/>
        <end position="185"/>
    </location>
</feature>
<dbReference type="GO" id="GO:0005737">
    <property type="term" value="C:cytoplasm"/>
    <property type="evidence" value="ECO:0007669"/>
    <property type="project" value="TreeGrafter"/>
</dbReference>
<reference evidence="2 3" key="1">
    <citation type="journal article" date="2018" name="Int. J. Syst. Evol. Microbiol.">
        <title>Micromonospora globbae sp. nov., an endophytic actinomycete isolated from roots of Globba winitii C. H. Wright.</title>
        <authorList>
            <person name="Kuncharoen N."/>
            <person name="Pittayakhajonwut P."/>
            <person name="Tanasupawat S."/>
        </authorList>
    </citation>
    <scope>NUCLEOTIDE SEQUENCE [LARGE SCALE GENOMIC DNA]</scope>
    <source>
        <strain evidence="2 3">WPS1-2</strain>
    </source>
</reference>
<gene>
    <name evidence="2" type="ORF">D7I43_08725</name>
</gene>
<dbReference type="InterPro" id="IPR051908">
    <property type="entry name" value="Ribosomal_N-acetyltransferase"/>
</dbReference>
<dbReference type="AlphaFoldDB" id="A0A420F496"/>
<accession>A0A420F496</accession>